<comment type="caution">
    <text evidence="1">The sequence shown here is derived from an EMBL/GenBank/DDBJ whole genome shotgun (WGS) entry which is preliminary data.</text>
</comment>
<name>A0A543E9M2_9FLAO</name>
<accession>A0A543E9M2</accession>
<organism evidence="1 2">
    <name type="scientific">Chryseobacterium aquifrigidense</name>
    <dbReference type="NCBI Taxonomy" id="558021"/>
    <lineage>
        <taxon>Bacteria</taxon>
        <taxon>Pseudomonadati</taxon>
        <taxon>Bacteroidota</taxon>
        <taxon>Flavobacteriia</taxon>
        <taxon>Flavobacteriales</taxon>
        <taxon>Weeksellaceae</taxon>
        <taxon>Chryseobacterium group</taxon>
        <taxon>Chryseobacterium</taxon>
    </lineage>
</organism>
<dbReference type="Proteomes" id="UP000316437">
    <property type="component" value="Unassembled WGS sequence"/>
</dbReference>
<dbReference type="EMBL" id="VFPD01000003">
    <property type="protein sequence ID" value="TQM18291.1"/>
    <property type="molecule type" value="Genomic_DNA"/>
</dbReference>
<reference evidence="1 2" key="1">
    <citation type="submission" date="2019-06" db="EMBL/GenBank/DDBJ databases">
        <title>Sorghum-associated microbial communities from plants grown in Nebraska, USA.</title>
        <authorList>
            <person name="Schachtman D."/>
        </authorList>
    </citation>
    <scope>NUCLEOTIDE SEQUENCE [LARGE SCALE GENOMIC DNA]</scope>
    <source>
        <strain evidence="1 2">110</strain>
    </source>
</reference>
<evidence type="ECO:0000313" key="1">
    <source>
        <dbReference type="EMBL" id="TQM18291.1"/>
    </source>
</evidence>
<protein>
    <submittedName>
        <fullName evidence="1">Uncharacterized protein</fullName>
    </submittedName>
</protein>
<dbReference type="AlphaFoldDB" id="A0A543E9M2"/>
<keyword evidence="2" id="KW-1185">Reference proteome</keyword>
<dbReference type="RefSeq" id="WP_167497901.1">
    <property type="nucleotide sequence ID" value="NZ_VFPD01000003.1"/>
</dbReference>
<gene>
    <name evidence="1" type="ORF">FB551_4072</name>
</gene>
<sequence>MNLDYQIAKEYLNKLPDEEKVKLCKRTLEGVDEKKKSAKGMRKFYSDYLDKQIAKGKI</sequence>
<proteinExistence type="predicted"/>
<evidence type="ECO:0000313" key="2">
    <source>
        <dbReference type="Proteomes" id="UP000316437"/>
    </source>
</evidence>